<dbReference type="GO" id="GO:0008887">
    <property type="term" value="F:glycerate kinase activity"/>
    <property type="evidence" value="ECO:0007669"/>
    <property type="project" value="InterPro"/>
</dbReference>
<dbReference type="InterPro" id="IPR038614">
    <property type="entry name" value="GK_N_sf"/>
</dbReference>
<dbReference type="HOGENOM" id="CLU_032279_1_1_2"/>
<dbReference type="GeneID" id="14650828"/>
<dbReference type="SUPFAM" id="SSF82544">
    <property type="entry name" value="GckA/TtuD-like"/>
    <property type="match status" value="1"/>
</dbReference>
<dbReference type="InterPro" id="IPR007835">
    <property type="entry name" value="MOFRL"/>
</dbReference>
<reference evidence="3 4" key="1">
    <citation type="journal article" date="2013" name="Genome Announc.">
        <title>Genome of the haloarchaeon Natronomonas moolapensis, a neutrophilic member of a previously haloalkaliphilic genus.</title>
        <authorList>
            <person name="Dyall-Smith M.L."/>
            <person name="Pfeiffer F."/>
            <person name="Oberwinkler T."/>
            <person name="Klee K."/>
            <person name="Rampp M."/>
            <person name="Palm P."/>
            <person name="Gross K."/>
            <person name="Schuster S.C."/>
            <person name="Oesterhelt D."/>
        </authorList>
    </citation>
    <scope>NUCLEOTIDE SEQUENCE [LARGE SCALE GENOMIC DNA]</scope>
    <source>
        <strain evidence="4">DSM 18674 / JCM 14361 / 8.8.11</strain>
    </source>
</reference>
<feature type="domain" description="MOFRL" evidence="1">
    <location>
        <begin position="327"/>
        <end position="425"/>
    </location>
</feature>
<feature type="domain" description="MOFRL-associated" evidence="2">
    <location>
        <begin position="18"/>
        <end position="249"/>
    </location>
</feature>
<dbReference type="eggNOG" id="arCOG04170">
    <property type="taxonomic scope" value="Archaea"/>
</dbReference>
<dbReference type="Gene3D" id="3.40.1480.10">
    <property type="entry name" value="MOFRL domain"/>
    <property type="match status" value="1"/>
</dbReference>
<dbReference type="GO" id="GO:0005737">
    <property type="term" value="C:cytoplasm"/>
    <property type="evidence" value="ECO:0007669"/>
    <property type="project" value="TreeGrafter"/>
</dbReference>
<dbReference type="KEGG" id="nmo:Nmlp_1665"/>
<evidence type="ECO:0000313" key="3">
    <source>
        <dbReference type="EMBL" id="CCQ35860.1"/>
    </source>
</evidence>
<protein>
    <submittedName>
        <fullName evidence="3">DUF4147 domain protein</fullName>
    </submittedName>
</protein>
<dbReference type="PANTHER" id="PTHR12227">
    <property type="entry name" value="GLYCERATE KINASE"/>
    <property type="match status" value="1"/>
</dbReference>
<dbReference type="Pfam" id="PF13660">
    <property type="entry name" value="DUF4147"/>
    <property type="match status" value="1"/>
</dbReference>
<dbReference type="AlphaFoldDB" id="M1XPF3"/>
<keyword evidence="4" id="KW-1185">Reference proteome</keyword>
<proteinExistence type="predicted"/>
<evidence type="ECO:0000313" key="4">
    <source>
        <dbReference type="Proteomes" id="UP000011867"/>
    </source>
</evidence>
<dbReference type="InterPro" id="IPR025286">
    <property type="entry name" value="MOFRL_assoc_dom"/>
</dbReference>
<dbReference type="EMBL" id="HF582854">
    <property type="protein sequence ID" value="CCQ35860.1"/>
    <property type="molecule type" value="Genomic_DNA"/>
</dbReference>
<dbReference type="InterPro" id="IPR039760">
    <property type="entry name" value="MOFRL_protein"/>
</dbReference>
<dbReference type="RefSeq" id="WP_015408698.1">
    <property type="nucleotide sequence ID" value="NC_020388.1"/>
</dbReference>
<evidence type="ECO:0000259" key="2">
    <source>
        <dbReference type="Pfam" id="PF13660"/>
    </source>
</evidence>
<dbReference type="STRING" id="268739.Nmlp_1665"/>
<dbReference type="OrthoDB" id="10741at2157"/>
<gene>
    <name evidence="3" type="ordered locus">Nmlp_1665</name>
</gene>
<dbReference type="PANTHER" id="PTHR12227:SF0">
    <property type="entry name" value="GLYCERATE KINASE"/>
    <property type="match status" value="1"/>
</dbReference>
<organism evidence="3 4">
    <name type="scientific">Natronomonas moolapensis (strain DSM 18674 / CECT 7526 / JCM 14361 / 8.8.11)</name>
    <dbReference type="NCBI Taxonomy" id="268739"/>
    <lineage>
        <taxon>Archaea</taxon>
        <taxon>Methanobacteriati</taxon>
        <taxon>Methanobacteriota</taxon>
        <taxon>Stenosarchaea group</taxon>
        <taxon>Halobacteria</taxon>
        <taxon>Halobacteriales</taxon>
        <taxon>Natronomonadaceae</taxon>
        <taxon>Natronomonas</taxon>
    </lineage>
</organism>
<sequence length="433" mass="43070">MFDRSGTPADSPAHELALGCLEAGIDAAHPRRAVARHCSVDERDGTLTVRDACYDLSAYDSIRLIGGGKAADDLAAAFEELLGDRLSGGVVVTDERTADPDRIDVLEGEHPTPGDGSVAGARAVLNCAAAATDRTLVIGAIAGGGSALLCAPAAGLSAADLQAVTDDLLDAGASIDELNTVRRACSSIKGGGLAAAAKPATTVGILVSDVVGGDPSIIASGPTVPTETDPDAALAVLARYGVDVPAVESFLRGSTPEGPADTDVDTHVVASGRDAIDAAVEHASSRGYRTCVISTRIEGEARAAGRLHAAVAAEAADSGDPVEPPAVILSGGETTVRVTGDGTGGPNGEFALAAAMDLPNPAVLGAVDTDGGDGSTDAAGALVDAGTVDDPAAARAALSDNDSYTFLESRRALLRSGATGTNVNDLRVLVVPA</sequence>
<dbReference type="InterPro" id="IPR037035">
    <property type="entry name" value="GK-like_C_sf"/>
</dbReference>
<accession>M1XPF3</accession>
<name>M1XPF3_NATM8</name>
<dbReference type="Proteomes" id="UP000011867">
    <property type="component" value="Chromosome"/>
</dbReference>
<dbReference type="Gene3D" id="3.40.50.10180">
    <property type="entry name" value="Glycerate kinase, MOFRL-like N-terminal domain"/>
    <property type="match status" value="1"/>
</dbReference>
<dbReference type="Pfam" id="PF05161">
    <property type="entry name" value="MOFRL"/>
    <property type="match status" value="1"/>
</dbReference>
<evidence type="ECO:0000259" key="1">
    <source>
        <dbReference type="Pfam" id="PF05161"/>
    </source>
</evidence>